<evidence type="ECO:0000313" key="2">
    <source>
        <dbReference type="Proteomes" id="UP000730482"/>
    </source>
</evidence>
<reference evidence="1 2" key="1">
    <citation type="submission" date="2020-02" db="EMBL/GenBank/DDBJ databases">
        <title>Acidophilic actinobacteria isolated from forest soil.</title>
        <authorList>
            <person name="Golinska P."/>
        </authorList>
    </citation>
    <scope>NUCLEOTIDE SEQUENCE [LARGE SCALE GENOMIC DNA]</scope>
    <source>
        <strain evidence="1 2">NL8</strain>
    </source>
</reference>
<protein>
    <submittedName>
        <fullName evidence="1">Cyclase family protein</fullName>
    </submittedName>
</protein>
<comment type="caution">
    <text evidence="1">The sequence shown here is derived from an EMBL/GenBank/DDBJ whole genome shotgun (WGS) entry which is preliminary data.</text>
</comment>
<dbReference type="InterPro" id="IPR007325">
    <property type="entry name" value="KFase/CYL"/>
</dbReference>
<dbReference type="Pfam" id="PF04199">
    <property type="entry name" value="Cyclase"/>
    <property type="match status" value="1"/>
</dbReference>
<name>A0ABS5KTP8_9ACTN</name>
<organism evidence="1 2">
    <name type="scientific">Catenulispora pinistramenti</name>
    <dbReference type="NCBI Taxonomy" id="2705254"/>
    <lineage>
        <taxon>Bacteria</taxon>
        <taxon>Bacillati</taxon>
        <taxon>Actinomycetota</taxon>
        <taxon>Actinomycetes</taxon>
        <taxon>Catenulisporales</taxon>
        <taxon>Catenulisporaceae</taxon>
        <taxon>Catenulispora</taxon>
    </lineage>
</organism>
<dbReference type="EMBL" id="JAAFYZ010000072">
    <property type="protein sequence ID" value="MBS2549426.1"/>
    <property type="molecule type" value="Genomic_DNA"/>
</dbReference>
<dbReference type="PANTHER" id="PTHR31118">
    <property type="entry name" value="CYCLASE-LIKE PROTEIN 2"/>
    <property type="match status" value="1"/>
</dbReference>
<dbReference type="PANTHER" id="PTHR31118:SF32">
    <property type="entry name" value="KYNURENINE FORMAMIDASE"/>
    <property type="match status" value="1"/>
</dbReference>
<evidence type="ECO:0000313" key="1">
    <source>
        <dbReference type="EMBL" id="MBS2549426.1"/>
    </source>
</evidence>
<accession>A0ABS5KTP8</accession>
<sequence>MSESSEQWRVEFDAEAQPQAGPGQRIVDLSHVIRDGMVTFPGLPGPEIGEYLSREQSRERYAPGTEFSFSRISMLANTGTYVDSPFHRFAGGDDIAAVQLSRLADLDALVVRVVGAAERAIERGVFLPYDLTGRAVLIHTGWDRHFGTDRYGHGHPYLTAEAAAWLVEQRPALVGIDSLNIDDAADGTRPAHTALLEAGIPIVEHLRGLEQLPPYGFRFSAVPPAVQGMGSFPVRAYALVGDQR</sequence>
<gene>
    <name evidence="1" type="ORF">KGQ19_21415</name>
</gene>
<dbReference type="Proteomes" id="UP000730482">
    <property type="component" value="Unassembled WGS sequence"/>
</dbReference>
<dbReference type="SUPFAM" id="SSF102198">
    <property type="entry name" value="Putative cyclase"/>
    <property type="match status" value="1"/>
</dbReference>
<dbReference type="InterPro" id="IPR037175">
    <property type="entry name" value="KFase_sf"/>
</dbReference>
<dbReference type="Gene3D" id="3.50.30.50">
    <property type="entry name" value="Putative cyclase"/>
    <property type="match status" value="1"/>
</dbReference>
<dbReference type="RefSeq" id="WP_212010984.1">
    <property type="nucleotide sequence ID" value="NZ_JAAFYZ010000072.1"/>
</dbReference>
<proteinExistence type="predicted"/>
<keyword evidence="2" id="KW-1185">Reference proteome</keyword>